<proteinExistence type="inferred from homology"/>
<sequence length="431" mass="47527">MQNNWLFFMDPDWGSPYIVTVDSLGPQKFGGHLWSQFSSFLDNSLYTARYSFVPESLALEEAFNCISAATGSLLFWFSGGSNSNITGKLSGNSLASDPRSWKYPAQVKHTTASRHNLAGFSFGSSSKGKSGTPKIFGKILSFTRRQLLNAAEELLSFALVSLPVALVPPFNNLSITAVVAPSESNDMRVQKCMDESPCEVERHGCADLSLPDLNWTRHDVEPRTGIKFPKLLDNILAGGKNANKMSEVLVGTGSRTMKIIKIKSLKVYAFGFYVHPYDVCAKLGPKYASILAGEVNKCHDFYKDLLREDISMTVRLVVNCNGMKINTVRESFEKSLRARLLKTNPDTDFNCLATFGSLFAQDIPLHAGTTIDFRQTADGHLITEIGGNQIGAVHSKELCTAFFDMYIGDVPVSEQSKEEIGRNVANIVRRC</sequence>
<dbReference type="AlphaFoldDB" id="A0A834LMQ4"/>
<dbReference type="PANTHER" id="PTHR47284:SF3">
    <property type="entry name" value="FATTY-ACID-BINDING PROTEIN 2"/>
    <property type="match status" value="1"/>
</dbReference>
<dbReference type="InterPro" id="IPR016087">
    <property type="entry name" value="Chalcone_isomerase"/>
</dbReference>
<dbReference type="GO" id="GO:0016872">
    <property type="term" value="F:intramolecular lyase activity"/>
    <property type="evidence" value="ECO:0007669"/>
    <property type="project" value="InterPro"/>
</dbReference>
<name>A0A834LMQ4_RHOSS</name>
<accession>A0A834LMQ4</accession>
<keyword evidence="4" id="KW-1185">Reference proteome</keyword>
<dbReference type="SUPFAM" id="SSF54626">
    <property type="entry name" value="Chalcone isomerase"/>
    <property type="match status" value="1"/>
</dbReference>
<evidence type="ECO:0000313" key="3">
    <source>
        <dbReference type="EMBL" id="KAF7140700.1"/>
    </source>
</evidence>
<dbReference type="Gene3D" id="1.10.890.20">
    <property type="match status" value="1"/>
</dbReference>
<dbReference type="GO" id="GO:0009570">
    <property type="term" value="C:chloroplast stroma"/>
    <property type="evidence" value="ECO:0007669"/>
    <property type="project" value="TreeGrafter"/>
</dbReference>
<dbReference type="Proteomes" id="UP000626092">
    <property type="component" value="Unassembled WGS sequence"/>
</dbReference>
<dbReference type="Pfam" id="PF16035">
    <property type="entry name" value="Chalcone_2"/>
    <property type="match status" value="1"/>
</dbReference>
<dbReference type="OrthoDB" id="18193at2759"/>
<protein>
    <recommendedName>
        <fullName evidence="2">Chalcone isomerase domain-containing protein</fullName>
    </recommendedName>
</protein>
<dbReference type="EMBL" id="WJXA01000006">
    <property type="protein sequence ID" value="KAF7140700.1"/>
    <property type="molecule type" value="Genomic_DNA"/>
</dbReference>
<comment type="similarity">
    <text evidence="1">Belongs to the chalcone isomerase family.</text>
</comment>
<dbReference type="InterPro" id="IPR016088">
    <property type="entry name" value="Chalcone_isomerase_3-sand"/>
</dbReference>
<comment type="caution">
    <text evidence="3">The sequence shown here is derived from an EMBL/GenBank/DDBJ whole genome shotgun (WGS) entry which is preliminary data.</text>
</comment>
<dbReference type="GO" id="GO:0005504">
    <property type="term" value="F:fatty acid binding"/>
    <property type="evidence" value="ECO:0007669"/>
    <property type="project" value="TreeGrafter"/>
</dbReference>
<organism evidence="3 4">
    <name type="scientific">Rhododendron simsii</name>
    <name type="common">Sims's rhododendron</name>
    <dbReference type="NCBI Taxonomy" id="118357"/>
    <lineage>
        <taxon>Eukaryota</taxon>
        <taxon>Viridiplantae</taxon>
        <taxon>Streptophyta</taxon>
        <taxon>Embryophyta</taxon>
        <taxon>Tracheophyta</taxon>
        <taxon>Spermatophyta</taxon>
        <taxon>Magnoliopsida</taxon>
        <taxon>eudicotyledons</taxon>
        <taxon>Gunneridae</taxon>
        <taxon>Pentapetalae</taxon>
        <taxon>asterids</taxon>
        <taxon>Ericales</taxon>
        <taxon>Ericaceae</taxon>
        <taxon>Ericoideae</taxon>
        <taxon>Rhodoreae</taxon>
        <taxon>Rhododendron</taxon>
    </lineage>
</organism>
<evidence type="ECO:0000313" key="4">
    <source>
        <dbReference type="Proteomes" id="UP000626092"/>
    </source>
</evidence>
<dbReference type="InterPro" id="IPR016089">
    <property type="entry name" value="Chalcone_isomerase_bundle_sf"/>
</dbReference>
<evidence type="ECO:0000259" key="2">
    <source>
        <dbReference type="Pfam" id="PF16035"/>
    </source>
</evidence>
<gene>
    <name evidence="3" type="ORF">RHSIM_Rhsim06G0100500</name>
</gene>
<reference evidence="3" key="1">
    <citation type="submission" date="2019-11" db="EMBL/GenBank/DDBJ databases">
        <authorList>
            <person name="Liu Y."/>
            <person name="Hou J."/>
            <person name="Li T.-Q."/>
            <person name="Guan C.-H."/>
            <person name="Wu X."/>
            <person name="Wu H.-Z."/>
            <person name="Ling F."/>
            <person name="Zhang R."/>
            <person name="Shi X.-G."/>
            <person name="Ren J.-P."/>
            <person name="Chen E.-F."/>
            <person name="Sun J.-M."/>
        </authorList>
    </citation>
    <scope>NUCLEOTIDE SEQUENCE</scope>
    <source>
        <strain evidence="3">Adult_tree_wgs_1</strain>
        <tissue evidence="3">Leaves</tissue>
    </source>
</reference>
<feature type="domain" description="Chalcone isomerase" evidence="2">
    <location>
        <begin position="248"/>
        <end position="420"/>
    </location>
</feature>
<dbReference type="PANTHER" id="PTHR47284">
    <property type="entry name" value="FATTY-ACID-BINDING PROTEIN 2"/>
    <property type="match status" value="1"/>
</dbReference>
<evidence type="ECO:0000256" key="1">
    <source>
        <dbReference type="ARBA" id="ARBA00007166"/>
    </source>
</evidence>
<dbReference type="Gene3D" id="3.50.70.10">
    <property type="match status" value="1"/>
</dbReference>
<dbReference type="InterPro" id="IPR036298">
    <property type="entry name" value="Chalcone_isomerase_sf"/>
</dbReference>